<feature type="compositionally biased region" description="Basic and acidic residues" evidence="1">
    <location>
        <begin position="159"/>
        <end position="168"/>
    </location>
</feature>
<sequence>MHAIRSKAAYTMPLEPEGEGPIALEQGELFFSGKAAMVMASSWFQNEFRYMFANDKESSAFDWGMVTVPIDPSFPDETPHTSMPDIFGIAADSRTSGRRGNSSSTSMALKWQGQLLAQQARRWSRTASLLEEAAAAIQREGEAALKQARRPTRRSGKPRRSERLLSDEGTRACFRKI</sequence>
<dbReference type="Gene3D" id="3.40.190.10">
    <property type="entry name" value="Periplasmic binding protein-like II"/>
    <property type="match status" value="1"/>
</dbReference>
<organism evidence="2 3">
    <name type="scientific">Paenibacillus melissococcoides</name>
    <dbReference type="NCBI Taxonomy" id="2912268"/>
    <lineage>
        <taxon>Bacteria</taxon>
        <taxon>Bacillati</taxon>
        <taxon>Bacillota</taxon>
        <taxon>Bacilli</taxon>
        <taxon>Bacillales</taxon>
        <taxon>Paenibacillaceae</taxon>
        <taxon>Paenibacillus</taxon>
    </lineage>
</organism>
<name>A0ABM9G4H2_9BACL</name>
<dbReference type="Proteomes" id="UP001154322">
    <property type="component" value="Unassembled WGS sequence"/>
</dbReference>
<protein>
    <submittedName>
        <fullName evidence="2">Uncharacterized protein</fullName>
    </submittedName>
</protein>
<evidence type="ECO:0000256" key="1">
    <source>
        <dbReference type="SAM" id="MobiDB-lite"/>
    </source>
</evidence>
<proteinExistence type="predicted"/>
<gene>
    <name evidence="2" type="ORF">WJ0W_003776</name>
</gene>
<dbReference type="EMBL" id="CALYLO010000005">
    <property type="protein sequence ID" value="CAH8246541.1"/>
    <property type="molecule type" value="Genomic_DNA"/>
</dbReference>
<feature type="compositionally biased region" description="Basic residues" evidence="1">
    <location>
        <begin position="147"/>
        <end position="158"/>
    </location>
</feature>
<keyword evidence="3" id="KW-1185">Reference proteome</keyword>
<reference evidence="2" key="1">
    <citation type="submission" date="2022-06" db="EMBL/GenBank/DDBJ databases">
        <authorList>
            <person name="Dietemann V."/>
            <person name="Ory F."/>
            <person name="Dainat B."/>
            <person name="Oberhansli S."/>
        </authorList>
    </citation>
    <scope>NUCLEOTIDE SEQUENCE</scope>
    <source>
        <strain evidence="2">Ena-SAMPLE-TAB-26-04-2022-14:26:32:270-5432</strain>
    </source>
</reference>
<evidence type="ECO:0000313" key="2">
    <source>
        <dbReference type="EMBL" id="CAH8246541.1"/>
    </source>
</evidence>
<feature type="region of interest" description="Disordered" evidence="1">
    <location>
        <begin position="141"/>
        <end position="168"/>
    </location>
</feature>
<comment type="caution">
    <text evidence="2">The sequence shown here is derived from an EMBL/GenBank/DDBJ whole genome shotgun (WGS) entry which is preliminary data.</text>
</comment>
<evidence type="ECO:0000313" key="3">
    <source>
        <dbReference type="Proteomes" id="UP001154322"/>
    </source>
</evidence>
<accession>A0ABM9G4H2</accession>